<keyword evidence="2" id="KW-1185">Reference proteome</keyword>
<dbReference type="EMBL" id="JAVKGS010000002">
    <property type="protein sequence ID" value="MDR5691829.1"/>
    <property type="molecule type" value="Genomic_DNA"/>
</dbReference>
<name>A0ABU1FJA9_9MICO</name>
<dbReference type="Proteomes" id="UP001260072">
    <property type="component" value="Unassembled WGS sequence"/>
</dbReference>
<sequence length="127" mass="14065">MVLTDVWSALEAWKQLGAERVLEASDQEEVRRIRSVDRVGNLVGVQARAFGDLPELAVLDSGAESGSELGNPPLRRAVIIMANHAVTIWHRRAAWRNRYRLLSQSDTPSAASSRAIAYRSGQLVPFK</sequence>
<evidence type="ECO:0000313" key="2">
    <source>
        <dbReference type="Proteomes" id="UP001260072"/>
    </source>
</evidence>
<comment type="caution">
    <text evidence="1">The sequence shown here is derived from an EMBL/GenBank/DDBJ whole genome shotgun (WGS) entry which is preliminary data.</text>
</comment>
<dbReference type="RefSeq" id="WP_310520419.1">
    <property type="nucleotide sequence ID" value="NZ_BAABBS010000002.1"/>
</dbReference>
<proteinExistence type="predicted"/>
<accession>A0ABU1FJA9</accession>
<gene>
    <name evidence="1" type="ORF">RH861_07100</name>
</gene>
<evidence type="ECO:0000313" key="1">
    <source>
        <dbReference type="EMBL" id="MDR5691829.1"/>
    </source>
</evidence>
<protein>
    <submittedName>
        <fullName evidence="1">Uncharacterized protein</fullName>
    </submittedName>
</protein>
<organism evidence="1 2">
    <name type="scientific">Agromyces indicus</name>
    <dbReference type="NCBI Taxonomy" id="758919"/>
    <lineage>
        <taxon>Bacteria</taxon>
        <taxon>Bacillati</taxon>
        <taxon>Actinomycetota</taxon>
        <taxon>Actinomycetes</taxon>
        <taxon>Micrococcales</taxon>
        <taxon>Microbacteriaceae</taxon>
        <taxon>Agromyces</taxon>
    </lineage>
</organism>
<reference evidence="2" key="1">
    <citation type="submission" date="2023-07" db="EMBL/GenBank/DDBJ databases">
        <title>Description of three actinobacteria isolated from air of manufacturing shop in a pharmaceutical factory.</title>
        <authorList>
            <person name="Zhang D.-F."/>
        </authorList>
    </citation>
    <scope>NUCLEOTIDE SEQUENCE [LARGE SCALE GENOMIC DNA]</scope>
    <source>
        <strain evidence="2">CCTCC AB 2011122</strain>
    </source>
</reference>